<keyword evidence="1" id="KW-0175">Coiled coil</keyword>
<accession>A0A3S2PQ91</accession>
<reference evidence="3 4" key="1">
    <citation type="submission" date="2018-11" db="EMBL/GenBank/DDBJ databases">
        <authorList>
            <person name="Lopez-Roques C."/>
            <person name="Donnadieu C."/>
            <person name="Bouchez O."/>
            <person name="Klopp C."/>
            <person name="Cabau C."/>
            <person name="Zahm M."/>
        </authorList>
    </citation>
    <scope>NUCLEOTIDE SEQUENCE [LARGE SCALE GENOMIC DNA]</scope>
    <source>
        <strain evidence="3">RS831</strain>
        <tissue evidence="3">Whole body</tissue>
    </source>
</reference>
<gene>
    <name evidence="3" type="ORF">OJAV_G00112690</name>
</gene>
<name>A0A3S2PQ91_ORYJA</name>
<feature type="region of interest" description="Disordered" evidence="2">
    <location>
        <begin position="20"/>
        <end position="40"/>
    </location>
</feature>
<evidence type="ECO:0000313" key="4">
    <source>
        <dbReference type="Proteomes" id="UP000283210"/>
    </source>
</evidence>
<dbReference type="AlphaFoldDB" id="A0A3S2PQ91"/>
<reference evidence="3 4" key="2">
    <citation type="submission" date="2019-01" db="EMBL/GenBank/DDBJ databases">
        <title>A chromosome length genome reference of the Java medaka (oryzias javanicus).</title>
        <authorList>
            <person name="Herpin A."/>
            <person name="Takehana Y."/>
            <person name="Naruse K."/>
            <person name="Ansai S."/>
            <person name="Kawaguchi M."/>
        </authorList>
    </citation>
    <scope>NUCLEOTIDE SEQUENCE [LARGE SCALE GENOMIC DNA]</scope>
    <source>
        <strain evidence="3">RS831</strain>
        <tissue evidence="3">Whole body</tissue>
    </source>
</reference>
<evidence type="ECO:0000256" key="1">
    <source>
        <dbReference type="SAM" id="Coils"/>
    </source>
</evidence>
<evidence type="ECO:0000313" key="3">
    <source>
        <dbReference type="EMBL" id="RVE66987.1"/>
    </source>
</evidence>
<proteinExistence type="predicted"/>
<organism evidence="3 4">
    <name type="scientific">Oryzias javanicus</name>
    <name type="common">Javanese ricefish</name>
    <name type="synonym">Aplocheilus javanicus</name>
    <dbReference type="NCBI Taxonomy" id="123683"/>
    <lineage>
        <taxon>Eukaryota</taxon>
        <taxon>Metazoa</taxon>
        <taxon>Chordata</taxon>
        <taxon>Craniata</taxon>
        <taxon>Vertebrata</taxon>
        <taxon>Euteleostomi</taxon>
        <taxon>Actinopterygii</taxon>
        <taxon>Neopterygii</taxon>
        <taxon>Teleostei</taxon>
        <taxon>Neoteleostei</taxon>
        <taxon>Acanthomorphata</taxon>
        <taxon>Ovalentaria</taxon>
        <taxon>Atherinomorphae</taxon>
        <taxon>Beloniformes</taxon>
        <taxon>Adrianichthyidae</taxon>
        <taxon>Oryziinae</taxon>
        <taxon>Oryzias</taxon>
    </lineage>
</organism>
<dbReference type="Proteomes" id="UP000283210">
    <property type="component" value="Chromosome 11"/>
</dbReference>
<sequence length="248" mass="28410">MSSFLCCCCLNDNSSSERQPLLNSNVKEGNGAGTARHSRPGQNVVYLKQNGSLQMRRVNVPELDQRFTDLAQTFNQHQERFETMVKGIRNLQKQYDCTRCDDMSLSECVGKIMQEWETRYKVTLKMKGYDFSLSVVPVSLEGETEEEPLPPALQYAQSEVRYISDRAKVTISKSTTLQELTGWLLRSQSKMIEQVHGAAENYQEQGRLKENLEENMREVRRAQESIQEYKQRAGEVLKEAAQIAEAQL</sequence>
<feature type="coiled-coil region" evidence="1">
    <location>
        <begin position="195"/>
        <end position="239"/>
    </location>
</feature>
<protein>
    <submittedName>
        <fullName evidence="3">Uncharacterized protein</fullName>
    </submittedName>
</protein>
<dbReference type="EMBL" id="CM012447">
    <property type="protein sequence ID" value="RVE66987.1"/>
    <property type="molecule type" value="Genomic_DNA"/>
</dbReference>
<evidence type="ECO:0000256" key="2">
    <source>
        <dbReference type="SAM" id="MobiDB-lite"/>
    </source>
</evidence>
<keyword evidence="4" id="KW-1185">Reference proteome</keyword>
<dbReference type="OrthoDB" id="9890799at2759"/>